<dbReference type="InterPro" id="IPR010827">
    <property type="entry name" value="BamA/TamA_POTRA"/>
</dbReference>
<dbReference type="GO" id="GO:0019867">
    <property type="term" value="C:outer membrane"/>
    <property type="evidence" value="ECO:0007669"/>
    <property type="project" value="InterPro"/>
</dbReference>
<feature type="domain" description="POTRA" evidence="9">
    <location>
        <begin position="240"/>
        <end position="309"/>
    </location>
</feature>
<sequence>MGYNKIICLVMMGFLLINGVCHAEEKEELATDKAATARKCIHIEEFNLHGNSAFSTARLKLRMKTWHSSLMPGSLNCFNEKWLQKDIKGLVELYRQKGYPDVDIIYSLNRSRDDSSSNMESEDENASQDSNGIQVSDSYVASDLDINIKINEGLKYELQFQGNIFFSEKDLEKQIDLVEKGNIQDSALKKGKVSIRQKYLDAGFQDVAVSFEKNRVILDDSGQEVWQVLYNVNEGVQSVVNALIVKGNQKIDIKDIMAAMLIRQKGMLEVGGFNEKVLQKDINAIELLYLSRGFLNARVEKKISFKKETSEESDIEIAESEVTTEKSESATAKSDVAITEKNVDIAEKNINDLQYVDIEISINEGIQTLVSSVRITGLESFDNSVLSVDELLSKISLKPDQPFREYMITSDENLLGMMVSEKGYPHVKVHGSSELNSDKSLADIVWKVEPGQFIRFGNIKYSGNTRLKEDVLEKRVAVVPGEPFSLKKVLLTEKQIRESSAVKYVQVKAPGLAMMENAPDLEVEIQEKMPYFLEAAIGYDTEQTFFLDTKVGDNNFLGREIDAWVAAKISGIGYRAETGLAKPYFWGSNINATGNLYVEDQEELNQDFGTKSWGAEAGFTRPLFTRKLTAGLTMKYENRNTYGDVEPEEQDARNIMITSLSLGYDSRDSSVRPTTGMLSAASMDVFTGFDSDLDRFLKYKVDFRKYITPFKHLVFALRTRLGYIQPFGTEDSVAEDQLFFLGGTSDVRGFKENMLEYDSSDDPAGGRTTASASLEARIELPAQFELNCFVDTGRIDDLESDVESRGFRSSVGLGLRYITPIGPVGILYGHKLDPDEGEDSGRIHLSVGYTF</sequence>
<dbReference type="Proteomes" id="UP000191931">
    <property type="component" value="Unassembled WGS sequence"/>
</dbReference>
<dbReference type="InterPro" id="IPR039910">
    <property type="entry name" value="D15-like"/>
</dbReference>
<evidence type="ECO:0000256" key="5">
    <source>
        <dbReference type="ARBA" id="ARBA00023237"/>
    </source>
</evidence>
<keyword evidence="4" id="KW-0472">Membrane</keyword>
<evidence type="ECO:0000259" key="9">
    <source>
        <dbReference type="Pfam" id="PF07244"/>
    </source>
</evidence>
<name>A0A1W1H8P3_9BACT</name>
<dbReference type="PANTHER" id="PTHR12815">
    <property type="entry name" value="SORTING AND ASSEMBLY MACHINERY SAMM50 PROTEIN FAMILY MEMBER"/>
    <property type="match status" value="1"/>
</dbReference>
<dbReference type="Gene3D" id="3.10.20.310">
    <property type="entry name" value="membrane protein fhac"/>
    <property type="match status" value="5"/>
</dbReference>
<keyword evidence="5" id="KW-0998">Cell outer membrane</keyword>
<dbReference type="Gene3D" id="2.40.160.50">
    <property type="entry name" value="membrane protein fhac: a member of the omp85/tpsb transporter family"/>
    <property type="match status" value="1"/>
</dbReference>
<feature type="domain" description="Bacterial surface antigen (D15)" evidence="8">
    <location>
        <begin position="555"/>
        <end position="851"/>
    </location>
</feature>
<evidence type="ECO:0000313" key="11">
    <source>
        <dbReference type="Proteomes" id="UP000191931"/>
    </source>
</evidence>
<dbReference type="InterPro" id="IPR000184">
    <property type="entry name" value="Bac_surfAg_D15"/>
</dbReference>
<dbReference type="Pfam" id="PF01103">
    <property type="entry name" value="Omp85"/>
    <property type="match status" value="1"/>
</dbReference>
<evidence type="ECO:0000256" key="3">
    <source>
        <dbReference type="ARBA" id="ARBA00022729"/>
    </source>
</evidence>
<feature type="domain" description="POTRA" evidence="9">
    <location>
        <begin position="455"/>
        <end position="498"/>
    </location>
</feature>
<evidence type="ECO:0000256" key="2">
    <source>
        <dbReference type="ARBA" id="ARBA00022692"/>
    </source>
</evidence>
<comment type="subcellular location">
    <subcellularLocation>
        <location evidence="1">Membrane</location>
    </subcellularLocation>
</comment>
<reference evidence="10 11" key="1">
    <citation type="submission" date="2017-03" db="EMBL/GenBank/DDBJ databases">
        <authorList>
            <person name="Afonso C.L."/>
            <person name="Miller P.J."/>
            <person name="Scott M.A."/>
            <person name="Spackman E."/>
            <person name="Goraichik I."/>
            <person name="Dimitrov K.M."/>
            <person name="Suarez D.L."/>
            <person name="Swayne D.E."/>
        </authorList>
    </citation>
    <scope>NUCLEOTIDE SEQUENCE [LARGE SCALE GENOMIC DNA]</scope>
    <source>
        <strain evidence="10">PRJEB14757</strain>
    </source>
</reference>
<dbReference type="AlphaFoldDB" id="A0A1W1H8P3"/>
<feature type="chain" id="PRO_5012415899" evidence="7">
    <location>
        <begin position="24"/>
        <end position="851"/>
    </location>
</feature>
<gene>
    <name evidence="10" type="ORF">MTBBW1_1610022</name>
</gene>
<dbReference type="PANTHER" id="PTHR12815:SF47">
    <property type="entry name" value="TRANSLOCATION AND ASSEMBLY MODULE SUBUNIT TAMA"/>
    <property type="match status" value="1"/>
</dbReference>
<evidence type="ECO:0000256" key="4">
    <source>
        <dbReference type="ARBA" id="ARBA00023136"/>
    </source>
</evidence>
<evidence type="ECO:0000313" key="10">
    <source>
        <dbReference type="EMBL" id="SLM28860.1"/>
    </source>
</evidence>
<dbReference type="STRING" id="1246637.MTBBW1_1610022"/>
<feature type="domain" description="POTRA" evidence="9">
    <location>
        <begin position="158"/>
        <end position="235"/>
    </location>
</feature>
<feature type="signal peptide" evidence="7">
    <location>
        <begin position="1"/>
        <end position="23"/>
    </location>
</feature>
<evidence type="ECO:0000256" key="7">
    <source>
        <dbReference type="SAM" id="SignalP"/>
    </source>
</evidence>
<protein>
    <submittedName>
        <fullName evidence="10">Putative outer membrane surface antigen protein</fullName>
    </submittedName>
</protein>
<accession>A0A1W1H8P3</accession>
<dbReference type="EMBL" id="FWEV01000070">
    <property type="protein sequence ID" value="SLM28860.1"/>
    <property type="molecule type" value="Genomic_DNA"/>
</dbReference>
<evidence type="ECO:0000259" key="8">
    <source>
        <dbReference type="Pfam" id="PF01103"/>
    </source>
</evidence>
<dbReference type="OrthoDB" id="9814535at2"/>
<organism evidence="10 11">
    <name type="scientific">Desulfamplus magnetovallimortis</name>
    <dbReference type="NCBI Taxonomy" id="1246637"/>
    <lineage>
        <taxon>Bacteria</taxon>
        <taxon>Pseudomonadati</taxon>
        <taxon>Thermodesulfobacteriota</taxon>
        <taxon>Desulfobacteria</taxon>
        <taxon>Desulfobacterales</taxon>
        <taxon>Desulfobacteraceae</taxon>
        <taxon>Desulfamplus</taxon>
    </lineage>
</organism>
<evidence type="ECO:0000256" key="1">
    <source>
        <dbReference type="ARBA" id="ARBA00004370"/>
    </source>
</evidence>
<keyword evidence="3 7" id="KW-0732">Signal</keyword>
<keyword evidence="2" id="KW-0812">Transmembrane</keyword>
<dbReference type="RefSeq" id="WP_080805341.1">
    <property type="nucleotide sequence ID" value="NZ_LT828550.1"/>
</dbReference>
<dbReference type="Pfam" id="PF07244">
    <property type="entry name" value="POTRA"/>
    <property type="match status" value="3"/>
</dbReference>
<feature type="region of interest" description="Disordered" evidence="6">
    <location>
        <begin position="113"/>
        <end position="132"/>
    </location>
</feature>
<proteinExistence type="predicted"/>
<evidence type="ECO:0000256" key="6">
    <source>
        <dbReference type="SAM" id="MobiDB-lite"/>
    </source>
</evidence>
<keyword evidence="11" id="KW-1185">Reference proteome</keyword>